<dbReference type="AlphaFoldDB" id="A0A7N0UQB4"/>
<dbReference type="Gramene" id="Kaladp0076s0354.1.v1.1">
    <property type="protein sequence ID" value="Kaladp0076s0354.1.v1.1.CDS.1"/>
    <property type="gene ID" value="Kaladp0076s0354.v1.1"/>
</dbReference>
<dbReference type="SUPFAM" id="SSF46565">
    <property type="entry name" value="Chaperone J-domain"/>
    <property type="match status" value="1"/>
</dbReference>
<accession>A0A7N0UQB4</accession>
<protein>
    <recommendedName>
        <fullName evidence="1">J domain-containing protein</fullName>
    </recommendedName>
</protein>
<dbReference type="PRINTS" id="PR00625">
    <property type="entry name" value="JDOMAIN"/>
</dbReference>
<dbReference type="PROSITE" id="PS00636">
    <property type="entry name" value="DNAJ_1"/>
    <property type="match status" value="1"/>
</dbReference>
<dbReference type="InterPro" id="IPR001623">
    <property type="entry name" value="DnaJ_domain"/>
</dbReference>
<evidence type="ECO:0000313" key="2">
    <source>
        <dbReference type="EnsemblPlants" id="Kaladp0076s0354.1.v1.1.CDS.1"/>
    </source>
</evidence>
<dbReference type="PANTHER" id="PTHR45432:SF2">
    <property type="entry name" value="CHAPERONE PROTEIN DNAJ 11, CHLOROPLASTIC"/>
    <property type="match status" value="1"/>
</dbReference>
<organism evidence="2 3">
    <name type="scientific">Kalanchoe fedtschenkoi</name>
    <name type="common">Lavender scallops</name>
    <name type="synonym">South American air plant</name>
    <dbReference type="NCBI Taxonomy" id="63787"/>
    <lineage>
        <taxon>Eukaryota</taxon>
        <taxon>Viridiplantae</taxon>
        <taxon>Streptophyta</taxon>
        <taxon>Embryophyta</taxon>
        <taxon>Tracheophyta</taxon>
        <taxon>Spermatophyta</taxon>
        <taxon>Magnoliopsida</taxon>
        <taxon>eudicotyledons</taxon>
        <taxon>Gunneridae</taxon>
        <taxon>Pentapetalae</taxon>
        <taxon>Saxifragales</taxon>
        <taxon>Crassulaceae</taxon>
        <taxon>Kalanchoe</taxon>
    </lineage>
</organism>
<feature type="domain" description="J" evidence="1">
    <location>
        <begin position="77"/>
        <end position="141"/>
    </location>
</feature>
<dbReference type="PANTHER" id="PTHR45432">
    <property type="entry name" value="CHAPERONE PROTEIN DNAJ 11, CHLOROPLASTIC-LIKE"/>
    <property type="match status" value="1"/>
</dbReference>
<reference evidence="2" key="1">
    <citation type="submission" date="2021-01" db="UniProtKB">
        <authorList>
            <consortium name="EnsemblPlants"/>
        </authorList>
    </citation>
    <scope>IDENTIFICATION</scope>
</reference>
<dbReference type="Proteomes" id="UP000594263">
    <property type="component" value="Unplaced"/>
</dbReference>
<dbReference type="PROSITE" id="PS50076">
    <property type="entry name" value="DNAJ_2"/>
    <property type="match status" value="1"/>
</dbReference>
<dbReference type="EnsemblPlants" id="Kaladp0076s0354.1.v1.1">
    <property type="protein sequence ID" value="Kaladp0076s0354.1.v1.1.CDS.1"/>
    <property type="gene ID" value="Kaladp0076s0354.v1.1"/>
</dbReference>
<evidence type="ECO:0000313" key="3">
    <source>
        <dbReference type="Proteomes" id="UP000594263"/>
    </source>
</evidence>
<name>A0A7N0UQB4_KALFE</name>
<dbReference type="InterPro" id="IPR018253">
    <property type="entry name" value="DnaJ_domain_CS"/>
</dbReference>
<dbReference type="Gene3D" id="1.10.287.110">
    <property type="entry name" value="DnaJ domain"/>
    <property type="match status" value="1"/>
</dbReference>
<dbReference type="Pfam" id="PF00226">
    <property type="entry name" value="DnaJ"/>
    <property type="match status" value="1"/>
</dbReference>
<dbReference type="CDD" id="cd06257">
    <property type="entry name" value="DnaJ"/>
    <property type="match status" value="1"/>
</dbReference>
<keyword evidence="3" id="KW-1185">Reference proteome</keyword>
<dbReference type="InterPro" id="IPR036869">
    <property type="entry name" value="J_dom_sf"/>
</dbReference>
<dbReference type="SMART" id="SM00271">
    <property type="entry name" value="DnaJ"/>
    <property type="match status" value="1"/>
</dbReference>
<proteinExistence type="predicted"/>
<sequence length="169" mass="18200">MDASATTLLLPAVPPSSTLIDHHRVSSPGQTHHHPFPFPFKSTSTSGRITFPPKPSPVSAAAKSLAASLAPPGSPVSLYEVLGVKRNASPVEIKKAYRNLAKLCHPDSSPQSADGTEFVAIRHAYATLSDPAARALYDLSITVARHGGNLARINNGYHRGWRWETDQCW</sequence>
<evidence type="ECO:0000259" key="1">
    <source>
        <dbReference type="PROSITE" id="PS50076"/>
    </source>
</evidence>
<dbReference type="OMA" id="ARINNGY"/>